<comment type="caution">
    <text evidence="2">The sequence shown here is derived from an EMBL/GenBank/DDBJ whole genome shotgun (WGS) entry which is preliminary data.</text>
</comment>
<protein>
    <recommendedName>
        <fullName evidence="4">VWFD domain-containing protein</fullName>
    </recommendedName>
</protein>
<reference evidence="2 3" key="1">
    <citation type="submission" date="2016-07" db="EMBL/GenBank/DDBJ databases">
        <title>Pervasive Adenine N6-methylation of Active Genes in Fungi.</title>
        <authorList>
            <consortium name="DOE Joint Genome Institute"/>
            <person name="Mondo S.J."/>
            <person name="Dannebaum R.O."/>
            <person name="Kuo R.C."/>
            <person name="Labutti K."/>
            <person name="Haridas S."/>
            <person name="Kuo A."/>
            <person name="Salamov A."/>
            <person name="Ahrendt S.R."/>
            <person name="Lipzen A."/>
            <person name="Sullivan W."/>
            <person name="Andreopoulos W.B."/>
            <person name="Clum A."/>
            <person name="Lindquist E."/>
            <person name="Daum C."/>
            <person name="Ramamoorthy G.K."/>
            <person name="Gryganskyi A."/>
            <person name="Culley D."/>
            <person name="Magnuson J.K."/>
            <person name="James T.Y."/>
            <person name="O'Malley M.A."/>
            <person name="Stajich J.E."/>
            <person name="Spatafora J.W."/>
            <person name="Visel A."/>
            <person name="Grigoriev I.V."/>
        </authorList>
    </citation>
    <scope>NUCLEOTIDE SEQUENCE [LARGE SCALE GENOMIC DNA]</scope>
    <source>
        <strain evidence="2 3">PL171</strain>
    </source>
</reference>
<proteinExistence type="predicted"/>
<sequence length="492" mass="52671">MHLTFLSTLAFLPALAALQASATIWFRDLRTRAPITGALYLPHSYFGTTIGISLRERPAGPVVVAWGAENSANGNRNETLYPSDQKCTTIFTPANWNVTQSLTLANPMRASLARDALIAPVKFQAFSSECGYKDHGNVVTLEVNRQAFPNTQCSIKTALEGGAEGMNIKAFGDVAYHFLGEGQFYILQSDSLAIITDLRRCSGVNSGGRACMNRLAIVLNGSTIYFDPVNIVQSRLAQSTAPMSMSMSPSGGLPAGVSITKYKVNARSEQVTLALRTGLSIQVTVTGGNRPAINELLIRPDLELAQRGVTNGWCGAFDVSLRHDQPVEMFRAGTVLYESKQLARDAATVSRTSPQYAATTLVKFVQSTRVPANMNPFASGYVQPRMVLMGPGLMTNTCPAVNQAEYTCSATAGAPKPIGFTRAGMASQSSAVQDESLFAAGSAHCLDGADCDSLSVEDADDTLFSVDESSVLSNGFTDAVDQFWEELGSDEY</sequence>
<keyword evidence="3" id="KW-1185">Reference proteome</keyword>
<dbReference type="EMBL" id="MCFL01000052">
    <property type="protein sequence ID" value="ORZ32021.1"/>
    <property type="molecule type" value="Genomic_DNA"/>
</dbReference>
<dbReference type="AlphaFoldDB" id="A0A1Y2HDP5"/>
<accession>A0A1Y2HDP5</accession>
<feature type="signal peptide" evidence="1">
    <location>
        <begin position="1"/>
        <end position="22"/>
    </location>
</feature>
<name>A0A1Y2HDP5_9FUNG</name>
<evidence type="ECO:0008006" key="4">
    <source>
        <dbReference type="Google" id="ProtNLM"/>
    </source>
</evidence>
<organism evidence="2 3">
    <name type="scientific">Catenaria anguillulae PL171</name>
    <dbReference type="NCBI Taxonomy" id="765915"/>
    <lineage>
        <taxon>Eukaryota</taxon>
        <taxon>Fungi</taxon>
        <taxon>Fungi incertae sedis</taxon>
        <taxon>Blastocladiomycota</taxon>
        <taxon>Blastocladiomycetes</taxon>
        <taxon>Blastocladiales</taxon>
        <taxon>Catenariaceae</taxon>
        <taxon>Catenaria</taxon>
    </lineage>
</organism>
<evidence type="ECO:0000256" key="1">
    <source>
        <dbReference type="SAM" id="SignalP"/>
    </source>
</evidence>
<keyword evidence="1" id="KW-0732">Signal</keyword>
<feature type="chain" id="PRO_5013367940" description="VWFD domain-containing protein" evidence="1">
    <location>
        <begin position="23"/>
        <end position="492"/>
    </location>
</feature>
<evidence type="ECO:0000313" key="3">
    <source>
        <dbReference type="Proteomes" id="UP000193411"/>
    </source>
</evidence>
<gene>
    <name evidence="2" type="ORF">BCR44DRAFT_1487453</name>
</gene>
<evidence type="ECO:0000313" key="2">
    <source>
        <dbReference type="EMBL" id="ORZ32021.1"/>
    </source>
</evidence>
<dbReference type="Proteomes" id="UP000193411">
    <property type="component" value="Unassembled WGS sequence"/>
</dbReference>